<gene>
    <name evidence="1" type="ORF">JFN90_06575</name>
</gene>
<comment type="caution">
    <text evidence="1">The sequence shown here is derived from an EMBL/GenBank/DDBJ whole genome shotgun (WGS) entry which is preliminary data.</text>
</comment>
<dbReference type="RefSeq" id="WP_199394321.1">
    <property type="nucleotide sequence ID" value="NZ_JAEMHK010000004.1"/>
</dbReference>
<accession>A0ABS0YP98</accession>
<protein>
    <submittedName>
        <fullName evidence="1">CopG family transcriptional regulator</fullName>
    </submittedName>
</protein>
<dbReference type="Proteomes" id="UP000641025">
    <property type="component" value="Unassembled WGS sequence"/>
</dbReference>
<evidence type="ECO:0000313" key="1">
    <source>
        <dbReference type="EMBL" id="MBJ6799801.1"/>
    </source>
</evidence>
<sequence length="64" mass="7583">MFKHTDNPKYHIVSVRVSEEDHENLHMLSRQSQKTISDLMREALQIWIPGNAQPQQPNSWRTVK</sequence>
<dbReference type="EMBL" id="JAEMHK010000004">
    <property type="protein sequence ID" value="MBJ6799801.1"/>
    <property type="molecule type" value="Genomic_DNA"/>
</dbReference>
<organism evidence="1 2">
    <name type="scientific">Geomonas propionica</name>
    <dbReference type="NCBI Taxonomy" id="2798582"/>
    <lineage>
        <taxon>Bacteria</taxon>
        <taxon>Pseudomonadati</taxon>
        <taxon>Thermodesulfobacteriota</taxon>
        <taxon>Desulfuromonadia</taxon>
        <taxon>Geobacterales</taxon>
        <taxon>Geobacteraceae</taxon>
        <taxon>Geomonas</taxon>
    </lineage>
</organism>
<name>A0ABS0YP98_9BACT</name>
<evidence type="ECO:0000313" key="2">
    <source>
        <dbReference type="Proteomes" id="UP000641025"/>
    </source>
</evidence>
<reference evidence="1 2" key="1">
    <citation type="submission" date="2020-12" db="EMBL/GenBank/DDBJ databases">
        <title>Geomonas sp. Red259, isolated from paddy soil.</title>
        <authorList>
            <person name="Xu Z."/>
            <person name="Zhang Z."/>
            <person name="Masuda Y."/>
            <person name="Itoh H."/>
            <person name="Senoo K."/>
        </authorList>
    </citation>
    <scope>NUCLEOTIDE SEQUENCE [LARGE SCALE GENOMIC DNA]</scope>
    <source>
        <strain evidence="1 2">Red259</strain>
    </source>
</reference>
<proteinExistence type="predicted"/>
<keyword evidence="2" id="KW-1185">Reference proteome</keyword>